<comment type="similarity">
    <text evidence="2 4">Belongs to the pyridoxal phosphate-binding protein YggS/PROSC family.</text>
</comment>
<keyword evidence="1 2" id="KW-0663">Pyridoxal phosphate</keyword>
<dbReference type="EMBL" id="DF820459">
    <property type="protein sequence ID" value="GAK53339.1"/>
    <property type="molecule type" value="Genomic_DNA"/>
</dbReference>
<keyword evidence="7" id="KW-1185">Reference proteome</keyword>
<evidence type="ECO:0000313" key="7">
    <source>
        <dbReference type="Proteomes" id="UP000030700"/>
    </source>
</evidence>
<evidence type="ECO:0000256" key="1">
    <source>
        <dbReference type="ARBA" id="ARBA00022898"/>
    </source>
</evidence>
<dbReference type="HAMAP" id="MF_02087">
    <property type="entry name" value="PLP_homeostasis"/>
    <property type="match status" value="1"/>
</dbReference>
<comment type="cofactor">
    <cofactor evidence="3">
        <name>pyridoxal 5'-phosphate</name>
        <dbReference type="ChEBI" id="CHEBI:597326"/>
    </cofactor>
</comment>
<evidence type="ECO:0000256" key="3">
    <source>
        <dbReference type="PIRSR" id="PIRSR004848-1"/>
    </source>
</evidence>
<feature type="modified residue" description="N6-(pyridoxal phosphate)lysine" evidence="2 3">
    <location>
        <position position="25"/>
    </location>
</feature>
<name>A0A0S6W4D2_9BACT</name>
<dbReference type="PIRSF" id="PIRSF004848">
    <property type="entry name" value="YBL036c_PLPDEIII"/>
    <property type="match status" value="1"/>
</dbReference>
<protein>
    <recommendedName>
        <fullName evidence="2">Pyridoxal phosphate homeostasis protein</fullName>
        <shortName evidence="2">PLP homeostasis protein</shortName>
    </recommendedName>
</protein>
<dbReference type="STRING" id="1499966.U14_04604"/>
<evidence type="ECO:0000259" key="5">
    <source>
        <dbReference type="Pfam" id="PF01168"/>
    </source>
</evidence>
<dbReference type="NCBIfam" id="TIGR00044">
    <property type="entry name" value="YggS family pyridoxal phosphate-dependent enzyme"/>
    <property type="match status" value="1"/>
</dbReference>
<proteinExistence type="inferred from homology"/>
<gene>
    <name evidence="6" type="ORF">U14_04604</name>
</gene>
<dbReference type="InterPro" id="IPR001608">
    <property type="entry name" value="Ala_racemase_N"/>
</dbReference>
<dbReference type="AlphaFoldDB" id="A0A0S6W4D2"/>
<dbReference type="CDD" id="cd00635">
    <property type="entry name" value="PLPDE_III_YBL036c_like"/>
    <property type="match status" value="1"/>
</dbReference>
<evidence type="ECO:0000313" key="6">
    <source>
        <dbReference type="EMBL" id="GAK53339.1"/>
    </source>
</evidence>
<dbReference type="SUPFAM" id="SSF51419">
    <property type="entry name" value="PLP-binding barrel"/>
    <property type="match status" value="1"/>
</dbReference>
<dbReference type="Proteomes" id="UP000030700">
    <property type="component" value="Unassembled WGS sequence"/>
</dbReference>
<organism evidence="6 7">
    <name type="scientific">Candidatus Moduliflexus flocculans</name>
    <dbReference type="NCBI Taxonomy" id="1499966"/>
    <lineage>
        <taxon>Bacteria</taxon>
        <taxon>Candidatus Moduliflexota</taxon>
        <taxon>Candidatus Moduliflexia</taxon>
        <taxon>Candidatus Moduliflexales</taxon>
        <taxon>Candidatus Moduliflexaceae</taxon>
    </lineage>
</organism>
<accession>A0A0S6W4D2</accession>
<dbReference type="HOGENOM" id="CLU_059988_1_0_0"/>
<feature type="domain" description="Alanine racemase N-terminal" evidence="5">
    <location>
        <begin position="3"/>
        <end position="222"/>
    </location>
</feature>
<dbReference type="PANTHER" id="PTHR10146">
    <property type="entry name" value="PROLINE SYNTHETASE CO-TRANSCRIBED BACTERIAL HOMOLOG PROTEIN"/>
    <property type="match status" value="1"/>
</dbReference>
<evidence type="ECO:0000256" key="4">
    <source>
        <dbReference type="RuleBase" id="RU004514"/>
    </source>
</evidence>
<comment type="function">
    <text evidence="2">Pyridoxal 5'-phosphate (PLP)-binding protein, which is involved in PLP homeostasis.</text>
</comment>
<dbReference type="Gene3D" id="3.20.20.10">
    <property type="entry name" value="Alanine racemase"/>
    <property type="match status" value="1"/>
</dbReference>
<reference evidence="6 7" key="1">
    <citation type="journal article" date="2015" name="PeerJ">
        <title>First genomic representation of candidate bacterial phylum KSB3 points to enhanced environmental sensing as a trigger of wastewater bulking.</title>
        <authorList>
            <person name="Sekiguchi Y."/>
            <person name="Ohashi A."/>
            <person name="Parks D.H."/>
            <person name="Yamauchi T."/>
            <person name="Tyson G.W."/>
            <person name="Hugenholtz P."/>
        </authorList>
    </citation>
    <scope>NUCLEOTIDE SEQUENCE [LARGE SCALE GENOMIC DNA]</scope>
</reference>
<dbReference type="Pfam" id="PF01168">
    <property type="entry name" value="Ala_racemase_N"/>
    <property type="match status" value="1"/>
</dbReference>
<dbReference type="InterPro" id="IPR029066">
    <property type="entry name" value="PLP-binding_barrel"/>
</dbReference>
<evidence type="ECO:0000256" key="2">
    <source>
        <dbReference type="HAMAP-Rule" id="MF_02087"/>
    </source>
</evidence>
<dbReference type="PANTHER" id="PTHR10146:SF14">
    <property type="entry name" value="PYRIDOXAL PHOSPHATE HOMEOSTASIS PROTEIN"/>
    <property type="match status" value="1"/>
</dbReference>
<sequence length="225" mass="25411">MSITENYQRLRRDIPEHVTIVLAAKTRTPDEVLEAIASGATDIGENYVQEAETMQQALGDAVRRVRWHFIGALQTNKINKALPLFDVFQTIDSLEKAQAFETRAARFGRVWPVYLEVNIAAEISKVGLPPEYEQIEQLARQMAQLEHLRVEGIMTMGMFTPDPEDSRPYFRAARQIFDRLGALSLPNVTMKTLSMGMSDSYRVAIEEGSNMVRLGTIVFGARQYA</sequence>
<dbReference type="InterPro" id="IPR011078">
    <property type="entry name" value="PyrdxlP_homeostasis"/>
</dbReference>
<dbReference type="GO" id="GO:0030170">
    <property type="term" value="F:pyridoxal phosphate binding"/>
    <property type="evidence" value="ECO:0007669"/>
    <property type="project" value="UniProtKB-UniRule"/>
</dbReference>